<proteinExistence type="predicted"/>
<feature type="chain" id="PRO_5008585430" description="Lipocalin/cytosolic fatty-acid binding domain-containing protein" evidence="1">
    <location>
        <begin position="25"/>
        <end position="188"/>
    </location>
</feature>
<dbReference type="AlphaFoldDB" id="A0A1B6IZE7"/>
<gene>
    <name evidence="2" type="ORF">g.23226</name>
</gene>
<keyword evidence="1" id="KW-0732">Signal</keyword>
<dbReference type="EMBL" id="GECU01015382">
    <property type="protein sequence ID" value="JAS92324.1"/>
    <property type="molecule type" value="Transcribed_RNA"/>
</dbReference>
<name>A0A1B6IZE7_9HEMI</name>
<sequence length="188" mass="20997">MNIWAKLVVVASVILTLLPITASSQQPVQGQHFSKCDPKIIKNMHRFWAKAGTPNVEQLITMGTFAVVNTTYCVYPPDIRCVAANLYPDTASMVWEPDCGEPERYSYQVEYAPGMLIDKDSGLRWFYAVITSDGYIAFYKCDENGPPGKPAGGVMVPNGHYNKERVCLAAGVLSLLHIWLQENRDYNC</sequence>
<accession>A0A1B6IZE7</accession>
<evidence type="ECO:0000313" key="2">
    <source>
        <dbReference type="EMBL" id="JAS92324.1"/>
    </source>
</evidence>
<evidence type="ECO:0008006" key="3">
    <source>
        <dbReference type="Google" id="ProtNLM"/>
    </source>
</evidence>
<protein>
    <recommendedName>
        <fullName evidence="3">Lipocalin/cytosolic fatty-acid binding domain-containing protein</fullName>
    </recommendedName>
</protein>
<feature type="signal peptide" evidence="1">
    <location>
        <begin position="1"/>
        <end position="24"/>
    </location>
</feature>
<reference evidence="2" key="1">
    <citation type="submission" date="2015-11" db="EMBL/GenBank/DDBJ databases">
        <title>De novo transcriptome assembly of four potential Pierce s Disease insect vectors from Arizona vineyards.</title>
        <authorList>
            <person name="Tassone E.E."/>
        </authorList>
    </citation>
    <scope>NUCLEOTIDE SEQUENCE</scope>
</reference>
<evidence type="ECO:0000256" key="1">
    <source>
        <dbReference type="SAM" id="SignalP"/>
    </source>
</evidence>
<organism evidence="2">
    <name type="scientific">Homalodisca liturata</name>
    <dbReference type="NCBI Taxonomy" id="320908"/>
    <lineage>
        <taxon>Eukaryota</taxon>
        <taxon>Metazoa</taxon>
        <taxon>Ecdysozoa</taxon>
        <taxon>Arthropoda</taxon>
        <taxon>Hexapoda</taxon>
        <taxon>Insecta</taxon>
        <taxon>Pterygota</taxon>
        <taxon>Neoptera</taxon>
        <taxon>Paraneoptera</taxon>
        <taxon>Hemiptera</taxon>
        <taxon>Auchenorrhyncha</taxon>
        <taxon>Membracoidea</taxon>
        <taxon>Cicadellidae</taxon>
        <taxon>Cicadellinae</taxon>
        <taxon>Proconiini</taxon>
        <taxon>Homalodisca</taxon>
    </lineage>
</organism>